<feature type="transmembrane region" description="Helical" evidence="9">
    <location>
        <begin position="227"/>
        <end position="249"/>
    </location>
</feature>
<feature type="transmembrane region" description="Helical" evidence="9">
    <location>
        <begin position="168"/>
        <end position="189"/>
    </location>
</feature>
<feature type="compositionally biased region" description="Basic residues" evidence="8">
    <location>
        <begin position="25"/>
        <end position="35"/>
    </location>
</feature>
<proteinExistence type="inferred from homology"/>
<evidence type="ECO:0000256" key="7">
    <source>
        <dbReference type="ARBA" id="ARBA00023136"/>
    </source>
</evidence>
<feature type="compositionally biased region" description="Polar residues" evidence="8">
    <location>
        <begin position="104"/>
        <end position="116"/>
    </location>
</feature>
<evidence type="ECO:0000256" key="3">
    <source>
        <dbReference type="ARBA" id="ARBA00022448"/>
    </source>
</evidence>
<comment type="subcellular location">
    <subcellularLocation>
        <location evidence="1">Endomembrane system</location>
        <topology evidence="1">Multi-pass membrane protein</topology>
    </subcellularLocation>
</comment>
<reference evidence="11" key="1">
    <citation type="submission" date="2018-08" db="EMBL/GenBank/DDBJ databases">
        <title>Draft genome sequence of azole-resistant Aspergillus thermomutatus (Neosartorya pseudofischeri) strain HMR AF 39, isolated from a human nasal aspirate.</title>
        <authorList>
            <person name="Parent-Michaud M."/>
            <person name="Dufresne P.J."/>
            <person name="Fournier E."/>
            <person name="Martineau C."/>
            <person name="Moreira S."/>
            <person name="Perkins V."/>
            <person name="De Repentigny L."/>
            <person name="Dufresne S.F."/>
        </authorList>
    </citation>
    <scope>NUCLEOTIDE SEQUENCE [LARGE SCALE GENOMIC DNA]</scope>
    <source>
        <strain evidence="11">HMR AF 39</strain>
    </source>
</reference>
<keyword evidence="6" id="KW-0406">Ion transport</keyword>
<comment type="similarity">
    <text evidence="2">Belongs to the Ca(2+):cation antiporter (CaCA) (TC 2.A.19) family.</text>
</comment>
<keyword evidence="5 9" id="KW-1133">Transmembrane helix</keyword>
<dbReference type="InterPro" id="IPR004713">
    <property type="entry name" value="CaH_exchang"/>
</dbReference>
<dbReference type="PANTHER" id="PTHR31503">
    <property type="entry name" value="VACUOLAR CALCIUM ION TRANSPORTER"/>
    <property type="match status" value="1"/>
</dbReference>
<dbReference type="PANTHER" id="PTHR31503:SF20">
    <property type="entry name" value="CA(2+)_H(+) EXCHANGER, PUTATIVE (EUROFUNG)-RELATED"/>
    <property type="match status" value="1"/>
</dbReference>
<dbReference type="InterPro" id="IPR044880">
    <property type="entry name" value="NCX_ion-bd_dom_sf"/>
</dbReference>
<accession>A0A397G5X5</accession>
<dbReference type="GO" id="GO:0015369">
    <property type="term" value="F:calcium:proton antiporter activity"/>
    <property type="evidence" value="ECO:0007669"/>
    <property type="project" value="TreeGrafter"/>
</dbReference>
<feature type="transmembrane region" description="Helical" evidence="9">
    <location>
        <begin position="327"/>
        <end position="345"/>
    </location>
</feature>
<dbReference type="STRING" id="41047.A0A397G5X5"/>
<feature type="transmembrane region" description="Helical" evidence="9">
    <location>
        <begin position="291"/>
        <end position="315"/>
    </location>
</feature>
<feature type="transmembrane region" description="Helical" evidence="9">
    <location>
        <begin position="477"/>
        <end position="505"/>
    </location>
</feature>
<dbReference type="Gene3D" id="1.20.1420.30">
    <property type="entry name" value="NCX, central ion-binding region"/>
    <property type="match status" value="2"/>
</dbReference>
<feature type="compositionally biased region" description="Basic and acidic residues" evidence="8">
    <location>
        <begin position="88"/>
        <end position="102"/>
    </location>
</feature>
<dbReference type="RefSeq" id="XP_026610244.1">
    <property type="nucleotide sequence ID" value="XM_026756122.1"/>
</dbReference>
<dbReference type="GO" id="GO:0006874">
    <property type="term" value="P:intracellular calcium ion homeostasis"/>
    <property type="evidence" value="ECO:0007669"/>
    <property type="project" value="TreeGrafter"/>
</dbReference>
<dbReference type="InterPro" id="IPR004837">
    <property type="entry name" value="NaCa_Exmemb"/>
</dbReference>
<dbReference type="AlphaFoldDB" id="A0A397G5X5"/>
<feature type="domain" description="Sodium/calcium exchanger membrane region" evidence="10">
    <location>
        <begin position="413"/>
        <end position="557"/>
    </location>
</feature>
<gene>
    <name evidence="11" type="ORF">CDV56_102503</name>
</gene>
<feature type="transmembrane region" description="Helical" evidence="9">
    <location>
        <begin position="447"/>
        <end position="470"/>
    </location>
</feature>
<evidence type="ECO:0000256" key="8">
    <source>
        <dbReference type="SAM" id="MobiDB-lite"/>
    </source>
</evidence>
<keyword evidence="12" id="KW-1185">Reference proteome</keyword>
<dbReference type="Proteomes" id="UP000215305">
    <property type="component" value="Unassembled WGS sequence"/>
</dbReference>
<dbReference type="GO" id="GO:0000329">
    <property type="term" value="C:fungal-type vacuole membrane"/>
    <property type="evidence" value="ECO:0007669"/>
    <property type="project" value="TreeGrafter"/>
</dbReference>
<name>A0A397G5X5_ASPTH</name>
<evidence type="ECO:0000256" key="5">
    <source>
        <dbReference type="ARBA" id="ARBA00022989"/>
    </source>
</evidence>
<organism evidence="11 12">
    <name type="scientific">Aspergillus thermomutatus</name>
    <name type="common">Neosartorya pseudofischeri</name>
    <dbReference type="NCBI Taxonomy" id="41047"/>
    <lineage>
        <taxon>Eukaryota</taxon>
        <taxon>Fungi</taxon>
        <taxon>Dikarya</taxon>
        <taxon>Ascomycota</taxon>
        <taxon>Pezizomycotina</taxon>
        <taxon>Eurotiomycetes</taxon>
        <taxon>Eurotiomycetidae</taxon>
        <taxon>Eurotiales</taxon>
        <taxon>Aspergillaceae</taxon>
        <taxon>Aspergillus</taxon>
        <taxon>Aspergillus subgen. Fumigati</taxon>
    </lineage>
</organism>
<evidence type="ECO:0000256" key="4">
    <source>
        <dbReference type="ARBA" id="ARBA00022692"/>
    </source>
</evidence>
<evidence type="ECO:0000259" key="10">
    <source>
        <dbReference type="Pfam" id="PF01699"/>
    </source>
</evidence>
<protein>
    <recommendedName>
        <fullName evidence="10">Sodium/calcium exchanger membrane region domain-containing protein</fullName>
    </recommendedName>
</protein>
<comment type="caution">
    <text evidence="11">The sequence shown here is derived from an EMBL/GenBank/DDBJ whole genome shotgun (WGS) entry which is preliminary data.</text>
</comment>
<dbReference type="OrthoDB" id="1699231at2759"/>
<dbReference type="Pfam" id="PF01699">
    <property type="entry name" value="Na_Ca_ex"/>
    <property type="match status" value="2"/>
</dbReference>
<evidence type="ECO:0000256" key="1">
    <source>
        <dbReference type="ARBA" id="ARBA00004127"/>
    </source>
</evidence>
<keyword evidence="7 9" id="KW-0472">Membrane</keyword>
<dbReference type="GeneID" id="38124477"/>
<dbReference type="EMBL" id="NKHU02000341">
    <property type="protein sequence ID" value="RHZ44293.1"/>
    <property type="molecule type" value="Genomic_DNA"/>
</dbReference>
<evidence type="ECO:0000256" key="9">
    <source>
        <dbReference type="SAM" id="Phobius"/>
    </source>
</evidence>
<feature type="transmembrane region" description="Helical" evidence="9">
    <location>
        <begin position="410"/>
        <end position="435"/>
    </location>
</feature>
<feature type="region of interest" description="Disordered" evidence="8">
    <location>
        <begin position="15"/>
        <end position="149"/>
    </location>
</feature>
<evidence type="ECO:0000256" key="2">
    <source>
        <dbReference type="ARBA" id="ARBA00008170"/>
    </source>
</evidence>
<dbReference type="GO" id="GO:0012505">
    <property type="term" value="C:endomembrane system"/>
    <property type="evidence" value="ECO:0007669"/>
    <property type="project" value="UniProtKB-SubCell"/>
</dbReference>
<feature type="domain" description="Sodium/calcium exchanger membrane region" evidence="10">
    <location>
        <begin position="195"/>
        <end position="347"/>
    </location>
</feature>
<dbReference type="VEuPathDB" id="FungiDB:CDV56_102503"/>
<evidence type="ECO:0000313" key="11">
    <source>
        <dbReference type="EMBL" id="RHZ44293.1"/>
    </source>
</evidence>
<feature type="transmembrane region" description="Helical" evidence="9">
    <location>
        <begin position="255"/>
        <end position="279"/>
    </location>
</feature>
<sequence length="607" mass="66027">MHIYRRQARNLAWYDQEGEQSNHNPFKKFRARPRRSNSYQMESGLAPVRTAGEVRMSEERRRRRDMTQGLAGPEHADTFPPESSGTDGLHRAESGEKSEPEPSMRSNEPINVSNQEGQDDIPGKPRKRKTFMSGYGSRSEDGDVLSSEEAKGVPDKQKFTAVGQLKATLFNSWINVLLVAAPVGIALNYVDVDPVAVFVVNFIAIIPLAAMLSYATEEIAMRTGETIGGLLNASFGNAVELIVAIIALVDKQVVIVQTSLIGSMLSNLLLVMGMCFFFGGIHRLEQHFNPVVAQTAASLLALAVASLIIPTAFHAWSDAGDAGIAPLSRGTSIILLFVYGCYLFFQLKSHTEIYNSPSPKVEKRRQKVSEGDASRGLAQIGKMTASMGGQNAQQMQLHEEEEEEQPQLSIWVAVLTLAISTVFVALCAEFMVGSIDALTERGGISETFVGLILLPIVGNAAEHATAVTVACKDKMDLAIGVAVGSSMQIALLVLPLVIVIGWIMGLENMTLYFDAFQVILLFVSVLLVNYLIADGKSHWLEGVLLMMMYLIIAVAAWFYPSKSDTTVAVYLPRADSPTATGVVQYTRGGAAQRIRRRVGISRGIGLS</sequence>
<evidence type="ECO:0000313" key="12">
    <source>
        <dbReference type="Proteomes" id="UP000215305"/>
    </source>
</evidence>
<keyword evidence="3" id="KW-0813">Transport</keyword>
<keyword evidence="4 9" id="KW-0812">Transmembrane</keyword>
<feature type="transmembrane region" description="Helical" evidence="9">
    <location>
        <begin position="511"/>
        <end position="532"/>
    </location>
</feature>
<dbReference type="FunFam" id="1.20.1420.30:FF:000011">
    <property type="entry name" value="Vacuolar calcium ion transporter"/>
    <property type="match status" value="1"/>
</dbReference>
<feature type="transmembrane region" description="Helical" evidence="9">
    <location>
        <begin position="539"/>
        <end position="559"/>
    </location>
</feature>
<feature type="transmembrane region" description="Helical" evidence="9">
    <location>
        <begin position="195"/>
        <end position="215"/>
    </location>
</feature>
<evidence type="ECO:0000256" key="6">
    <source>
        <dbReference type="ARBA" id="ARBA00023065"/>
    </source>
</evidence>